<keyword evidence="3" id="KW-1185">Reference proteome</keyword>
<gene>
    <name evidence="2" type="ORF">CLOTH_10950</name>
</gene>
<dbReference type="OrthoDB" id="9816277at2"/>
<proteinExistence type="predicted"/>
<dbReference type="RefSeq" id="WP_079411930.1">
    <property type="nucleotide sequence ID" value="NZ_MZGW01000003.1"/>
</dbReference>
<dbReference type="AlphaFoldDB" id="A0A1V4I8Q7"/>
<evidence type="ECO:0000259" key="1">
    <source>
        <dbReference type="Pfam" id="PF06114"/>
    </source>
</evidence>
<dbReference type="Proteomes" id="UP000190140">
    <property type="component" value="Unassembled WGS sequence"/>
</dbReference>
<evidence type="ECO:0000313" key="3">
    <source>
        <dbReference type="Proteomes" id="UP000190140"/>
    </source>
</evidence>
<dbReference type="PANTHER" id="PTHR43236">
    <property type="entry name" value="ANTITOXIN HIGA1"/>
    <property type="match status" value="1"/>
</dbReference>
<dbReference type="EMBL" id="MZGW01000003">
    <property type="protein sequence ID" value="OPJ55917.1"/>
    <property type="molecule type" value="Genomic_DNA"/>
</dbReference>
<dbReference type="InterPro" id="IPR052345">
    <property type="entry name" value="Rad_response_metalloprotease"/>
</dbReference>
<organism evidence="2 3">
    <name type="scientific">Alkalithermobacter paradoxus</name>
    <dbReference type="NCBI Taxonomy" id="29349"/>
    <lineage>
        <taxon>Bacteria</taxon>
        <taxon>Bacillati</taxon>
        <taxon>Bacillota</taxon>
        <taxon>Clostridia</taxon>
        <taxon>Peptostreptococcales</taxon>
        <taxon>Tepidibacteraceae</taxon>
        <taxon>Alkalithermobacter</taxon>
    </lineage>
</organism>
<accession>A0A1V4I8Q7</accession>
<evidence type="ECO:0000313" key="2">
    <source>
        <dbReference type="EMBL" id="OPJ55917.1"/>
    </source>
</evidence>
<dbReference type="Gene3D" id="1.10.10.2910">
    <property type="match status" value="1"/>
</dbReference>
<comment type="caution">
    <text evidence="2">The sequence shown here is derived from an EMBL/GenBank/DDBJ whole genome shotgun (WGS) entry which is preliminary data.</text>
</comment>
<dbReference type="STRING" id="29349.CLOTH_10950"/>
<feature type="domain" description="IrrE N-terminal-like" evidence="1">
    <location>
        <begin position="39"/>
        <end position="162"/>
    </location>
</feature>
<sequence>MMSKSYFGKIDPEYKARNIINELGLDMNKPIDPFFVAHELNIVVKKHKIGQGVLGACKAVGLNKLIAIDPDLNNEGREKFTLAHEIGHLVLKHRLRCCNKDDLNWQGNTLSEEQDANLFASELLMPRNAIVPILKRNEVTIELAEQLASERNVSVTATAIKLVNLSQDPTVLLYFENGKLKWSTYSKNSNFIKLSRNIDADFLNTTFGIKQCNSSDFFENVSEDSLCWIDSKFYSNYNFHMCIIRLDEEPEDIYY</sequence>
<dbReference type="InterPro" id="IPR010359">
    <property type="entry name" value="IrrE_HExxH"/>
</dbReference>
<reference evidence="2 3" key="1">
    <citation type="submission" date="2017-03" db="EMBL/GenBank/DDBJ databases">
        <title>Genome sequence of Clostridium thermoalcaliphilum DSM 7309.</title>
        <authorList>
            <person name="Poehlein A."/>
            <person name="Daniel R."/>
        </authorList>
    </citation>
    <scope>NUCLEOTIDE SEQUENCE [LARGE SCALE GENOMIC DNA]</scope>
    <source>
        <strain evidence="2 3">DSM 7309</strain>
    </source>
</reference>
<name>A0A1V4I8Q7_9FIRM</name>
<protein>
    <recommendedName>
        <fullName evidence="1">IrrE N-terminal-like domain-containing protein</fullName>
    </recommendedName>
</protein>
<dbReference type="Pfam" id="PF06114">
    <property type="entry name" value="Peptidase_M78"/>
    <property type="match status" value="1"/>
</dbReference>
<dbReference type="PANTHER" id="PTHR43236:SF1">
    <property type="entry name" value="BLL7220 PROTEIN"/>
    <property type="match status" value="1"/>
</dbReference>